<evidence type="ECO:0000256" key="3">
    <source>
        <dbReference type="ARBA" id="ARBA00022475"/>
    </source>
</evidence>
<dbReference type="SMART" id="SM00220">
    <property type="entry name" value="S_TKc"/>
    <property type="match status" value="1"/>
</dbReference>
<proteinExistence type="predicted"/>
<dbReference type="GO" id="GO:0004674">
    <property type="term" value="F:protein serine/threonine kinase activity"/>
    <property type="evidence" value="ECO:0007669"/>
    <property type="project" value="UniProtKB-KW"/>
</dbReference>
<dbReference type="Proteomes" id="UP000836841">
    <property type="component" value="Chromosome 1"/>
</dbReference>
<dbReference type="AlphaFoldDB" id="A0AAU9R9M5"/>
<dbReference type="EMBL" id="OU466857">
    <property type="protein sequence ID" value="CAH2033911.1"/>
    <property type="molecule type" value="Genomic_DNA"/>
</dbReference>
<dbReference type="Pfam" id="PF07714">
    <property type="entry name" value="PK_Tyr_Ser-Thr"/>
    <property type="match status" value="1"/>
</dbReference>
<dbReference type="InterPro" id="IPR011009">
    <property type="entry name" value="Kinase-like_dom_sf"/>
</dbReference>
<feature type="compositionally biased region" description="Pro residues" evidence="15">
    <location>
        <begin position="13"/>
        <end position="25"/>
    </location>
</feature>
<name>A0AAU9R9M5_THLAR</name>
<evidence type="ECO:0000256" key="14">
    <source>
        <dbReference type="PROSITE-ProRule" id="PRU10141"/>
    </source>
</evidence>
<gene>
    <name evidence="18" type="ORF">TAV2_LOCUS1577</name>
</gene>
<evidence type="ECO:0000256" key="1">
    <source>
        <dbReference type="ARBA" id="ARBA00004162"/>
    </source>
</evidence>
<keyword evidence="6 16" id="KW-0812">Transmembrane</keyword>
<dbReference type="InterPro" id="IPR008271">
    <property type="entry name" value="Ser/Thr_kinase_AS"/>
</dbReference>
<dbReference type="InterPro" id="IPR000719">
    <property type="entry name" value="Prot_kinase_dom"/>
</dbReference>
<feature type="domain" description="Protein kinase" evidence="17">
    <location>
        <begin position="410"/>
        <end position="686"/>
    </location>
</feature>
<evidence type="ECO:0000256" key="2">
    <source>
        <dbReference type="ARBA" id="ARBA00012513"/>
    </source>
</evidence>
<evidence type="ECO:0000256" key="8">
    <source>
        <dbReference type="ARBA" id="ARBA00022777"/>
    </source>
</evidence>
<keyword evidence="7 14" id="KW-0547">Nucleotide-binding</keyword>
<dbReference type="GO" id="GO:0005886">
    <property type="term" value="C:plasma membrane"/>
    <property type="evidence" value="ECO:0007669"/>
    <property type="project" value="UniProtKB-SubCell"/>
</dbReference>
<feature type="region of interest" description="Disordered" evidence="15">
    <location>
        <begin position="1"/>
        <end position="311"/>
    </location>
</feature>
<comment type="catalytic activity">
    <reaction evidence="12">
        <text>L-threonyl-[protein] + ATP = O-phospho-L-threonyl-[protein] + ADP + H(+)</text>
        <dbReference type="Rhea" id="RHEA:46608"/>
        <dbReference type="Rhea" id="RHEA-COMP:11060"/>
        <dbReference type="Rhea" id="RHEA-COMP:11605"/>
        <dbReference type="ChEBI" id="CHEBI:15378"/>
        <dbReference type="ChEBI" id="CHEBI:30013"/>
        <dbReference type="ChEBI" id="CHEBI:30616"/>
        <dbReference type="ChEBI" id="CHEBI:61977"/>
        <dbReference type="ChEBI" id="CHEBI:456216"/>
        <dbReference type="EC" id="2.7.11.1"/>
    </reaction>
</comment>
<dbReference type="PROSITE" id="PS00108">
    <property type="entry name" value="PROTEIN_KINASE_ST"/>
    <property type="match status" value="1"/>
</dbReference>
<organism evidence="18 19">
    <name type="scientific">Thlaspi arvense</name>
    <name type="common">Field penny-cress</name>
    <dbReference type="NCBI Taxonomy" id="13288"/>
    <lineage>
        <taxon>Eukaryota</taxon>
        <taxon>Viridiplantae</taxon>
        <taxon>Streptophyta</taxon>
        <taxon>Embryophyta</taxon>
        <taxon>Tracheophyta</taxon>
        <taxon>Spermatophyta</taxon>
        <taxon>Magnoliopsida</taxon>
        <taxon>eudicotyledons</taxon>
        <taxon>Gunneridae</taxon>
        <taxon>Pentapetalae</taxon>
        <taxon>rosids</taxon>
        <taxon>malvids</taxon>
        <taxon>Brassicales</taxon>
        <taxon>Brassicaceae</taxon>
        <taxon>Thlaspideae</taxon>
        <taxon>Thlaspi</taxon>
    </lineage>
</organism>
<keyword evidence="19" id="KW-1185">Reference proteome</keyword>
<evidence type="ECO:0000259" key="17">
    <source>
        <dbReference type="PROSITE" id="PS50011"/>
    </source>
</evidence>
<keyword evidence="5" id="KW-0808">Transferase</keyword>
<feature type="compositionally biased region" description="Pro residues" evidence="15">
    <location>
        <begin position="47"/>
        <end position="197"/>
    </location>
</feature>
<accession>A0AAU9R9M5</accession>
<dbReference type="InterPro" id="IPR001245">
    <property type="entry name" value="Ser-Thr/Tyr_kinase_cat_dom"/>
</dbReference>
<dbReference type="CDD" id="cd14066">
    <property type="entry name" value="STKc_IRAK"/>
    <property type="match status" value="1"/>
</dbReference>
<dbReference type="PROSITE" id="PS50011">
    <property type="entry name" value="PROTEIN_KINASE_DOM"/>
    <property type="match status" value="1"/>
</dbReference>
<keyword evidence="11 16" id="KW-0472">Membrane</keyword>
<evidence type="ECO:0000256" key="12">
    <source>
        <dbReference type="ARBA" id="ARBA00047899"/>
    </source>
</evidence>
<dbReference type="GO" id="GO:0005524">
    <property type="term" value="F:ATP binding"/>
    <property type="evidence" value="ECO:0007669"/>
    <property type="project" value="UniProtKB-UniRule"/>
</dbReference>
<reference evidence="18 19" key="1">
    <citation type="submission" date="2022-03" db="EMBL/GenBank/DDBJ databases">
        <authorList>
            <person name="Nunn A."/>
            <person name="Chopra R."/>
            <person name="Nunn A."/>
            <person name="Contreras Garrido A."/>
        </authorList>
    </citation>
    <scope>NUCLEOTIDE SEQUENCE [LARGE SCALE GENOMIC DNA]</scope>
</reference>
<dbReference type="PRINTS" id="PR01217">
    <property type="entry name" value="PRICHEXTENSN"/>
</dbReference>
<dbReference type="FunFam" id="1.10.510.10:FF:000173">
    <property type="entry name" value="proline-rich receptor-like protein kinase PERK8"/>
    <property type="match status" value="1"/>
</dbReference>
<evidence type="ECO:0000256" key="10">
    <source>
        <dbReference type="ARBA" id="ARBA00022989"/>
    </source>
</evidence>
<evidence type="ECO:0000256" key="11">
    <source>
        <dbReference type="ARBA" id="ARBA00023136"/>
    </source>
</evidence>
<dbReference type="SUPFAM" id="SSF56112">
    <property type="entry name" value="Protein kinase-like (PK-like)"/>
    <property type="match status" value="1"/>
</dbReference>
<evidence type="ECO:0000313" key="19">
    <source>
        <dbReference type="Proteomes" id="UP000836841"/>
    </source>
</evidence>
<feature type="compositionally biased region" description="Polar residues" evidence="15">
    <location>
        <begin position="298"/>
        <end position="311"/>
    </location>
</feature>
<evidence type="ECO:0000256" key="9">
    <source>
        <dbReference type="ARBA" id="ARBA00022840"/>
    </source>
</evidence>
<evidence type="ECO:0000256" key="6">
    <source>
        <dbReference type="ARBA" id="ARBA00022692"/>
    </source>
</evidence>
<keyword evidence="8" id="KW-0418">Kinase</keyword>
<dbReference type="PANTHER" id="PTHR47982">
    <property type="entry name" value="PROLINE-RICH RECEPTOR-LIKE PROTEIN KINASE PERK4"/>
    <property type="match status" value="1"/>
</dbReference>
<comment type="catalytic activity">
    <reaction evidence="13">
        <text>L-seryl-[protein] + ATP = O-phospho-L-seryl-[protein] + ADP + H(+)</text>
        <dbReference type="Rhea" id="RHEA:17989"/>
        <dbReference type="Rhea" id="RHEA-COMP:9863"/>
        <dbReference type="Rhea" id="RHEA-COMP:11604"/>
        <dbReference type="ChEBI" id="CHEBI:15378"/>
        <dbReference type="ChEBI" id="CHEBI:29999"/>
        <dbReference type="ChEBI" id="CHEBI:30616"/>
        <dbReference type="ChEBI" id="CHEBI:83421"/>
        <dbReference type="ChEBI" id="CHEBI:456216"/>
        <dbReference type="EC" id="2.7.11.1"/>
    </reaction>
</comment>
<dbReference type="PANTHER" id="PTHR47982:SF45">
    <property type="entry name" value="NON-SPECIFIC SERINE_THREONINE PROTEIN KINASE"/>
    <property type="match status" value="1"/>
</dbReference>
<dbReference type="Gene3D" id="1.10.510.10">
    <property type="entry name" value="Transferase(Phosphotransferase) domain 1"/>
    <property type="match status" value="1"/>
</dbReference>
<sequence>MATPVQPPTVEVSPPPPMASPPPEMSSPGGNALSPTREPTDGNSPEIPNPPAQSSPPPPTTPLSSPPPQPSPSPPPPTGAPPPTPPDPPLNPPPPPLDPPAISPPPPPSFPPPENPPSSPSSVPPRNPPPSPTLDPPLPSSPPPPSVRPSPPGESGSPPPSPPGHSESPPPSPPGESESPPPPPPRGSKTPPPPPPPHDSEPPKKPPKKPPPPDSKHPAHSPPPPDSKHPAHSPPPPDSKRPAHSPPPPPPRDPETPEKTPPPPPPDKNHPAPLPSTSSSTPVASPPFPPQKPVPGSDNPTPIVTETSSRSGISTAAVVGVSIGVVLVLLTLIVVVVWCLKRRKKKLSAIPGGYVMPSPLVSSPRSDSALLKAGNRSSNRTFFSQSEPGGFGQSRELFSYEELVKATNGFSDENLLGEGGFGRVYKGLLPDGRVVAVKQLKIGGGQGDREFKAEVETISRVHHRHLLSLVGYCISENRRLLIYDYVPNNNLYFHLHAARAPGLDWATRVKIAAGAARGLAYLHEDCHPRIIHRDIKSSNILLENNFHALVCDFGLAKLALDCNTHITTRVMGTFGYLAPEYASSGKLTEKSDVFSFGVVLLELVTGRKPVDTSQALGDESLVEWARPLLSHAIETQEFKDLADPKLGGNYVGAEMFRMIEAAAACIRHSAAKRPRMSQIVRAFDSLAEEDLTNGMRVGESEIINSAEQSAEIRLFRRMAFGSQNYSTDFSTRNIYNSRDENV</sequence>
<dbReference type="EC" id="2.7.11.1" evidence="2"/>
<evidence type="ECO:0000313" key="18">
    <source>
        <dbReference type="EMBL" id="CAH2033911.1"/>
    </source>
</evidence>
<dbReference type="Gene3D" id="3.30.200.20">
    <property type="entry name" value="Phosphorylase Kinase, domain 1"/>
    <property type="match status" value="1"/>
</dbReference>
<evidence type="ECO:0000256" key="13">
    <source>
        <dbReference type="ARBA" id="ARBA00048679"/>
    </source>
</evidence>
<dbReference type="InterPro" id="IPR017441">
    <property type="entry name" value="Protein_kinase_ATP_BS"/>
</dbReference>
<evidence type="ECO:0000256" key="4">
    <source>
        <dbReference type="ARBA" id="ARBA00022527"/>
    </source>
</evidence>
<feature type="binding site" evidence="14">
    <location>
        <position position="438"/>
    </location>
    <ligand>
        <name>ATP</name>
        <dbReference type="ChEBI" id="CHEBI:30616"/>
    </ligand>
</feature>
<keyword evidence="9 14" id="KW-0067">ATP-binding</keyword>
<protein>
    <recommendedName>
        <fullName evidence="2">non-specific serine/threonine protein kinase</fullName>
        <ecNumber evidence="2">2.7.11.1</ecNumber>
    </recommendedName>
</protein>
<evidence type="ECO:0000256" key="5">
    <source>
        <dbReference type="ARBA" id="ARBA00022679"/>
    </source>
</evidence>
<feature type="transmembrane region" description="Helical" evidence="16">
    <location>
        <begin position="316"/>
        <end position="340"/>
    </location>
</feature>
<keyword evidence="10 16" id="KW-1133">Transmembrane helix</keyword>
<feature type="compositionally biased region" description="Pro residues" evidence="15">
    <location>
        <begin position="284"/>
        <end position="293"/>
    </location>
</feature>
<evidence type="ECO:0000256" key="16">
    <source>
        <dbReference type="SAM" id="Phobius"/>
    </source>
</evidence>
<dbReference type="InterPro" id="IPR047117">
    <property type="entry name" value="PERK1-13-like"/>
</dbReference>
<dbReference type="FunFam" id="3.30.200.20:FF:000212">
    <property type="entry name" value="Proline-rich receptor-like protein kinase PERK8"/>
    <property type="match status" value="1"/>
</dbReference>
<keyword evidence="3" id="KW-1003">Cell membrane</keyword>
<dbReference type="PROSITE" id="PS00107">
    <property type="entry name" value="PROTEIN_KINASE_ATP"/>
    <property type="match status" value="1"/>
</dbReference>
<keyword evidence="4" id="KW-0723">Serine/threonine-protein kinase</keyword>
<evidence type="ECO:0000256" key="15">
    <source>
        <dbReference type="SAM" id="MobiDB-lite"/>
    </source>
</evidence>
<evidence type="ECO:0000256" key="7">
    <source>
        <dbReference type="ARBA" id="ARBA00022741"/>
    </source>
</evidence>
<comment type="subcellular location">
    <subcellularLocation>
        <location evidence="1">Cell membrane</location>
        <topology evidence="1">Single-pass membrane protein</topology>
    </subcellularLocation>
</comment>